<reference evidence="3" key="2">
    <citation type="submission" date="2020-09" db="EMBL/GenBank/DDBJ databases">
        <authorList>
            <person name="Sun Q."/>
            <person name="Ohkuma M."/>
        </authorList>
    </citation>
    <scope>NUCLEOTIDE SEQUENCE</scope>
    <source>
        <strain evidence="3">JCM 4784</strain>
    </source>
</reference>
<feature type="signal peptide" evidence="2">
    <location>
        <begin position="1"/>
        <end position="28"/>
    </location>
</feature>
<protein>
    <recommendedName>
        <fullName evidence="5">Secreted protein</fullName>
    </recommendedName>
</protein>
<gene>
    <name evidence="3" type="ORF">GCM10018785_11860</name>
</gene>
<feature type="compositionally biased region" description="Polar residues" evidence="1">
    <location>
        <begin position="29"/>
        <end position="41"/>
    </location>
</feature>
<evidence type="ECO:0000256" key="2">
    <source>
        <dbReference type="SAM" id="SignalP"/>
    </source>
</evidence>
<accession>A0A918ZBW9</accession>
<name>A0A918ZBW9_9ACTN</name>
<dbReference type="EMBL" id="BNBT01000010">
    <property type="protein sequence ID" value="GHE43909.1"/>
    <property type="molecule type" value="Genomic_DNA"/>
</dbReference>
<evidence type="ECO:0000313" key="4">
    <source>
        <dbReference type="Proteomes" id="UP000608024"/>
    </source>
</evidence>
<comment type="caution">
    <text evidence="3">The sequence shown here is derived from an EMBL/GenBank/DDBJ whole genome shotgun (WGS) entry which is preliminary data.</text>
</comment>
<dbReference type="AlphaFoldDB" id="A0A918ZBW9"/>
<dbReference type="Proteomes" id="UP000608024">
    <property type="component" value="Unassembled WGS sequence"/>
</dbReference>
<keyword evidence="2" id="KW-0732">Signal</keyword>
<feature type="chain" id="PRO_5036918410" description="Secreted protein" evidence="2">
    <location>
        <begin position="29"/>
        <end position="91"/>
    </location>
</feature>
<keyword evidence="4" id="KW-1185">Reference proteome</keyword>
<proteinExistence type="predicted"/>
<reference evidence="3" key="1">
    <citation type="journal article" date="2014" name="Int. J. Syst. Evol. Microbiol.">
        <title>Complete genome sequence of Corynebacterium casei LMG S-19264T (=DSM 44701T), isolated from a smear-ripened cheese.</title>
        <authorList>
            <consortium name="US DOE Joint Genome Institute (JGI-PGF)"/>
            <person name="Walter F."/>
            <person name="Albersmeier A."/>
            <person name="Kalinowski J."/>
            <person name="Ruckert C."/>
        </authorList>
    </citation>
    <scope>NUCLEOTIDE SEQUENCE</scope>
    <source>
        <strain evidence="3">JCM 4784</strain>
    </source>
</reference>
<feature type="region of interest" description="Disordered" evidence="1">
    <location>
        <begin position="25"/>
        <end position="57"/>
    </location>
</feature>
<organism evidence="3 4">
    <name type="scientific">Streptomyces longispororuber</name>
    <dbReference type="NCBI Taxonomy" id="68230"/>
    <lineage>
        <taxon>Bacteria</taxon>
        <taxon>Bacillati</taxon>
        <taxon>Actinomycetota</taxon>
        <taxon>Actinomycetes</taxon>
        <taxon>Kitasatosporales</taxon>
        <taxon>Streptomycetaceae</taxon>
        <taxon>Streptomyces</taxon>
    </lineage>
</organism>
<sequence>MNKTITRSVTLALVTGALALAAAGTATADTNKNQQTSSISGPTAPILSPGTGPGDNVQNSGQAMIKRHTTNWSVVDYIELPSLPNVAAGAL</sequence>
<dbReference type="RefSeq" id="WP_190134753.1">
    <property type="nucleotide sequence ID" value="NZ_BNBT01000010.1"/>
</dbReference>
<evidence type="ECO:0000313" key="3">
    <source>
        <dbReference type="EMBL" id="GHE43909.1"/>
    </source>
</evidence>
<evidence type="ECO:0008006" key="5">
    <source>
        <dbReference type="Google" id="ProtNLM"/>
    </source>
</evidence>
<evidence type="ECO:0000256" key="1">
    <source>
        <dbReference type="SAM" id="MobiDB-lite"/>
    </source>
</evidence>